<feature type="non-terminal residue" evidence="1">
    <location>
        <position position="157"/>
    </location>
</feature>
<keyword evidence="2" id="KW-1185">Reference proteome</keyword>
<gene>
    <name evidence="1" type="ORF">NMOB1V02_LOCUS9384</name>
</gene>
<evidence type="ECO:0000313" key="1">
    <source>
        <dbReference type="EMBL" id="CAD7281748.1"/>
    </source>
</evidence>
<dbReference type="EMBL" id="CAJPEX010003140">
    <property type="protein sequence ID" value="CAG0921900.1"/>
    <property type="molecule type" value="Genomic_DNA"/>
</dbReference>
<evidence type="ECO:0000313" key="2">
    <source>
        <dbReference type="Proteomes" id="UP000678499"/>
    </source>
</evidence>
<reference evidence="1" key="1">
    <citation type="submission" date="2020-11" db="EMBL/GenBank/DDBJ databases">
        <authorList>
            <person name="Tran Van P."/>
        </authorList>
    </citation>
    <scope>NUCLEOTIDE SEQUENCE</scope>
</reference>
<organism evidence="1">
    <name type="scientific">Notodromas monacha</name>
    <dbReference type="NCBI Taxonomy" id="399045"/>
    <lineage>
        <taxon>Eukaryota</taxon>
        <taxon>Metazoa</taxon>
        <taxon>Ecdysozoa</taxon>
        <taxon>Arthropoda</taxon>
        <taxon>Crustacea</taxon>
        <taxon>Oligostraca</taxon>
        <taxon>Ostracoda</taxon>
        <taxon>Podocopa</taxon>
        <taxon>Podocopida</taxon>
        <taxon>Cypridocopina</taxon>
        <taxon>Cypridoidea</taxon>
        <taxon>Cyprididae</taxon>
        <taxon>Notodromas</taxon>
    </lineage>
</organism>
<proteinExistence type="predicted"/>
<name>A0A7R9GI02_9CRUS</name>
<accession>A0A7R9GI02</accession>
<dbReference type="AlphaFoldDB" id="A0A7R9GI02"/>
<dbReference type="Proteomes" id="UP000678499">
    <property type="component" value="Unassembled WGS sequence"/>
</dbReference>
<protein>
    <submittedName>
        <fullName evidence="1">Uncharacterized protein</fullName>
    </submittedName>
</protein>
<dbReference type="EMBL" id="OA885177">
    <property type="protein sequence ID" value="CAD7281748.1"/>
    <property type="molecule type" value="Genomic_DNA"/>
</dbReference>
<sequence length="157" mass="16836">ISDLLAAIQIITDLGSAAFAQLVDLIPEPILSILQALFESGLFPGKAHAVRQDITEWLLALIDVLIQMFGAEVHDLLIQVAADLGIPAALIDILWDLVVSGGFVAPAKNAIRQDIIQWAIDQLIEFGLEAVVTIAEFLPPEIISILVDLVLGFGLGH</sequence>